<evidence type="ECO:0000313" key="2">
    <source>
        <dbReference type="Proteomes" id="UP001597340"/>
    </source>
</evidence>
<sequence>MKRKYKYKLQRENGDSLRYSKIIEDEAFVIGSEPRIITWKQATRPACALTQKWHTRLKERRLERGDGRF</sequence>
<name>A0ABW4DE69_9BACL</name>
<keyword evidence="2" id="KW-1185">Reference proteome</keyword>
<dbReference type="Proteomes" id="UP001597340">
    <property type="component" value="Unassembled WGS sequence"/>
</dbReference>
<proteinExistence type="predicted"/>
<dbReference type="RefSeq" id="WP_229524943.1">
    <property type="nucleotide sequence ID" value="NZ_JAFFQR010000079.1"/>
</dbReference>
<dbReference type="EMBL" id="JBHTNZ010000007">
    <property type="protein sequence ID" value="MFD1461275.1"/>
    <property type="molecule type" value="Genomic_DNA"/>
</dbReference>
<protein>
    <submittedName>
        <fullName evidence="1">Uncharacterized protein</fullName>
    </submittedName>
</protein>
<reference evidence="2" key="1">
    <citation type="journal article" date="2019" name="Int. J. Syst. Evol. Microbiol.">
        <title>The Global Catalogue of Microorganisms (GCM) 10K type strain sequencing project: providing services to taxonomists for standard genome sequencing and annotation.</title>
        <authorList>
            <consortium name="The Broad Institute Genomics Platform"/>
            <consortium name="The Broad Institute Genome Sequencing Center for Infectious Disease"/>
            <person name="Wu L."/>
            <person name="Ma J."/>
        </authorList>
    </citation>
    <scope>NUCLEOTIDE SEQUENCE [LARGE SCALE GENOMIC DNA]</scope>
    <source>
        <strain evidence="2">CCM 9147</strain>
    </source>
</reference>
<organism evidence="1 2">
    <name type="scientific">Paenibacillus farraposensis</name>
    <dbReference type="NCBI Taxonomy" id="2807095"/>
    <lineage>
        <taxon>Bacteria</taxon>
        <taxon>Bacillati</taxon>
        <taxon>Bacillota</taxon>
        <taxon>Bacilli</taxon>
        <taxon>Bacillales</taxon>
        <taxon>Paenibacillaceae</taxon>
        <taxon>Paenibacillus</taxon>
    </lineage>
</organism>
<accession>A0ABW4DE69</accession>
<comment type="caution">
    <text evidence="1">The sequence shown here is derived from an EMBL/GenBank/DDBJ whole genome shotgun (WGS) entry which is preliminary data.</text>
</comment>
<gene>
    <name evidence="1" type="ORF">ACFQ5D_07440</name>
</gene>
<evidence type="ECO:0000313" key="1">
    <source>
        <dbReference type="EMBL" id="MFD1461275.1"/>
    </source>
</evidence>